<feature type="non-terminal residue" evidence="1">
    <location>
        <position position="110"/>
    </location>
</feature>
<comment type="caution">
    <text evidence="1">The sequence shown here is derived from an EMBL/GenBank/DDBJ whole genome shotgun (WGS) entry which is preliminary data.</text>
</comment>
<accession>A0A812NSW5</accession>
<name>A0A812NSW5_SYMPI</name>
<evidence type="ECO:0000313" key="1">
    <source>
        <dbReference type="EMBL" id="CAE7325372.1"/>
    </source>
</evidence>
<dbReference type="EMBL" id="CAJNIZ010011826">
    <property type="protein sequence ID" value="CAE7325372.1"/>
    <property type="molecule type" value="Genomic_DNA"/>
</dbReference>
<gene>
    <name evidence="1" type="ORF">SPIL2461_LOCUS7525</name>
</gene>
<dbReference type="Proteomes" id="UP000649617">
    <property type="component" value="Unassembled WGS sequence"/>
</dbReference>
<keyword evidence="2" id="KW-1185">Reference proteome</keyword>
<protein>
    <submittedName>
        <fullName evidence="1">Uncharacterized protein</fullName>
    </submittedName>
</protein>
<organism evidence="1 2">
    <name type="scientific">Symbiodinium pilosum</name>
    <name type="common">Dinoflagellate</name>
    <dbReference type="NCBI Taxonomy" id="2952"/>
    <lineage>
        <taxon>Eukaryota</taxon>
        <taxon>Sar</taxon>
        <taxon>Alveolata</taxon>
        <taxon>Dinophyceae</taxon>
        <taxon>Suessiales</taxon>
        <taxon>Symbiodiniaceae</taxon>
        <taxon>Symbiodinium</taxon>
    </lineage>
</organism>
<feature type="non-terminal residue" evidence="1">
    <location>
        <position position="1"/>
    </location>
</feature>
<sequence>SVVRISNKPDRAVEIAASIDSVLEGKLALASLRWLASARYVHTLDVCDVKAFEQLKARELMVKLEGGCNSVFTDGTCEPEGDAVKFRCSEGGILYHVDEKGQISTRAFGA</sequence>
<evidence type="ECO:0000313" key="2">
    <source>
        <dbReference type="Proteomes" id="UP000649617"/>
    </source>
</evidence>
<reference evidence="1" key="1">
    <citation type="submission" date="2021-02" db="EMBL/GenBank/DDBJ databases">
        <authorList>
            <person name="Dougan E. K."/>
            <person name="Rhodes N."/>
            <person name="Thang M."/>
            <person name="Chan C."/>
        </authorList>
    </citation>
    <scope>NUCLEOTIDE SEQUENCE</scope>
</reference>
<dbReference type="AlphaFoldDB" id="A0A812NSW5"/>
<proteinExistence type="predicted"/>